<keyword evidence="4 6" id="KW-1133">Transmembrane helix</keyword>
<comment type="subcellular location">
    <subcellularLocation>
        <location evidence="1">Cell membrane</location>
        <topology evidence="1">Multi-pass membrane protein</topology>
    </subcellularLocation>
</comment>
<dbReference type="AlphaFoldDB" id="A0A1H2N4H1"/>
<dbReference type="InterPro" id="IPR018076">
    <property type="entry name" value="T2SS_GspF_dom"/>
</dbReference>
<dbReference type="Pfam" id="PF00482">
    <property type="entry name" value="T2SSF"/>
    <property type="match status" value="1"/>
</dbReference>
<name>A0A1H2N4H1_9ACTN</name>
<organism evidence="8 9">
    <name type="scientific">Microlunatus sagamiharensis</name>
    <dbReference type="NCBI Taxonomy" id="546874"/>
    <lineage>
        <taxon>Bacteria</taxon>
        <taxon>Bacillati</taxon>
        <taxon>Actinomycetota</taxon>
        <taxon>Actinomycetes</taxon>
        <taxon>Propionibacteriales</taxon>
        <taxon>Propionibacteriaceae</taxon>
        <taxon>Microlunatus</taxon>
    </lineage>
</organism>
<accession>A0A1H2N4H1</accession>
<keyword evidence="2" id="KW-1003">Cell membrane</keyword>
<protein>
    <submittedName>
        <fullName evidence="8">Type II secretion system (T2SS), protein F</fullName>
    </submittedName>
</protein>
<dbReference type="Proteomes" id="UP000198825">
    <property type="component" value="Chromosome I"/>
</dbReference>
<evidence type="ECO:0000256" key="2">
    <source>
        <dbReference type="ARBA" id="ARBA00022475"/>
    </source>
</evidence>
<evidence type="ECO:0000256" key="6">
    <source>
        <dbReference type="SAM" id="Phobius"/>
    </source>
</evidence>
<dbReference type="STRING" id="546874.SAMN04488544_3306"/>
<evidence type="ECO:0000256" key="3">
    <source>
        <dbReference type="ARBA" id="ARBA00022692"/>
    </source>
</evidence>
<keyword evidence="3 6" id="KW-0812">Transmembrane</keyword>
<evidence type="ECO:0000313" key="9">
    <source>
        <dbReference type="Proteomes" id="UP000198825"/>
    </source>
</evidence>
<feature type="transmembrane region" description="Helical" evidence="6">
    <location>
        <begin position="254"/>
        <end position="273"/>
    </location>
</feature>
<evidence type="ECO:0000259" key="7">
    <source>
        <dbReference type="Pfam" id="PF00482"/>
    </source>
</evidence>
<gene>
    <name evidence="8" type="ORF">SAMN04488544_3306</name>
</gene>
<keyword evidence="9" id="KW-1185">Reference proteome</keyword>
<dbReference type="GO" id="GO:0005886">
    <property type="term" value="C:plasma membrane"/>
    <property type="evidence" value="ECO:0007669"/>
    <property type="project" value="UniProtKB-SubCell"/>
</dbReference>
<evidence type="ECO:0000256" key="5">
    <source>
        <dbReference type="ARBA" id="ARBA00023136"/>
    </source>
</evidence>
<dbReference type="EMBL" id="LT629799">
    <property type="protein sequence ID" value="SDV00370.1"/>
    <property type="molecule type" value="Genomic_DNA"/>
</dbReference>
<dbReference type="RefSeq" id="WP_091076726.1">
    <property type="nucleotide sequence ID" value="NZ_LT629799.1"/>
</dbReference>
<reference evidence="9" key="1">
    <citation type="submission" date="2016-10" db="EMBL/GenBank/DDBJ databases">
        <authorList>
            <person name="Varghese N."/>
            <person name="Submissions S."/>
        </authorList>
    </citation>
    <scope>NUCLEOTIDE SEQUENCE [LARGE SCALE GENOMIC DNA]</scope>
    <source>
        <strain evidence="9">DSM 21743</strain>
    </source>
</reference>
<feature type="transmembrane region" description="Helical" evidence="6">
    <location>
        <begin position="221"/>
        <end position="242"/>
    </location>
</feature>
<feature type="transmembrane region" description="Helical" evidence="6">
    <location>
        <begin position="60"/>
        <end position="92"/>
    </location>
</feature>
<evidence type="ECO:0000313" key="8">
    <source>
        <dbReference type="EMBL" id="SDV00370.1"/>
    </source>
</evidence>
<keyword evidence="5 6" id="KW-0472">Membrane</keyword>
<evidence type="ECO:0000256" key="4">
    <source>
        <dbReference type="ARBA" id="ARBA00022989"/>
    </source>
</evidence>
<sequence>MTALVAVLAGLLGSAGVVALVAGLRRRPVVEAVRRPSSLAARWARVTRRPPGPAGRRRDLLVLGSVLGGFALAALSGWVAAVIVVPGLVLGLPYLLRAPRPRDVALLEAMDRWVRTLASTLATGRSVTDAIRVSRRTAPAAIAEEVEVLVLRLNSRWETRRALQRFADALDSPDTDAVVAALMLAAGRGAAGASTTLHALAESIQAQLRARRVIEVERSKPYVVVRQVTVITLVTLGGLFLLRPEFFAGYRTPVGQVVLAVLVTVYLGSLLLMRRKARQPDRPRILVGSGS</sequence>
<proteinExistence type="predicted"/>
<dbReference type="PANTHER" id="PTHR35007">
    <property type="entry name" value="INTEGRAL MEMBRANE PROTEIN-RELATED"/>
    <property type="match status" value="1"/>
</dbReference>
<dbReference type="OrthoDB" id="3828740at2"/>
<feature type="domain" description="Type II secretion system protein GspF" evidence="7">
    <location>
        <begin position="113"/>
        <end position="237"/>
    </location>
</feature>
<dbReference type="PANTHER" id="PTHR35007:SF3">
    <property type="entry name" value="POSSIBLE CONSERVED ALANINE RICH MEMBRANE PROTEIN"/>
    <property type="match status" value="1"/>
</dbReference>
<evidence type="ECO:0000256" key="1">
    <source>
        <dbReference type="ARBA" id="ARBA00004651"/>
    </source>
</evidence>